<dbReference type="EMBL" id="HBEZ01059548">
    <property type="protein sequence ID" value="CAD8662505.1"/>
    <property type="molecule type" value="Transcribed_RNA"/>
</dbReference>
<feature type="chain" id="PRO_5036191761" evidence="1">
    <location>
        <begin position="19"/>
        <end position="153"/>
    </location>
</feature>
<dbReference type="AlphaFoldDB" id="A0A6T8EPR1"/>
<name>A0A6T8EPR1_9CRYP</name>
<organism evidence="3">
    <name type="scientific">Cryptomonas curvata</name>
    <dbReference type="NCBI Taxonomy" id="233186"/>
    <lineage>
        <taxon>Eukaryota</taxon>
        <taxon>Cryptophyceae</taxon>
        <taxon>Cryptomonadales</taxon>
        <taxon>Cryptomonadaceae</taxon>
        <taxon>Cryptomonas</taxon>
    </lineage>
</organism>
<proteinExistence type="predicted"/>
<protein>
    <submittedName>
        <fullName evidence="3">Uncharacterized protein</fullName>
    </submittedName>
</protein>
<feature type="signal peptide" evidence="1">
    <location>
        <begin position="1"/>
        <end position="18"/>
    </location>
</feature>
<sequence length="153" mass="16536">MNRRLASVLSWLDSLCMAAEKMKTVELAAARSRISEWPSEDTTINAGQDRLQGTGKISFFDLAGLDYSVLRDMNAVQRRRRCWEAVNSRTDIRGATKVCYSSANSPLLASTSVVPAAAATPRHAQPCADCNPSAALPARLPAAVLHFNSSQQG</sequence>
<reference evidence="3" key="1">
    <citation type="submission" date="2021-01" db="EMBL/GenBank/DDBJ databases">
        <authorList>
            <person name="Corre E."/>
            <person name="Pelletier E."/>
            <person name="Niang G."/>
            <person name="Scheremetjew M."/>
            <person name="Finn R."/>
            <person name="Kale V."/>
            <person name="Holt S."/>
            <person name="Cochrane G."/>
            <person name="Meng A."/>
            <person name="Brown T."/>
            <person name="Cohen L."/>
        </authorList>
    </citation>
    <scope>NUCLEOTIDE SEQUENCE</scope>
    <source>
        <strain evidence="3">CCAP979/52</strain>
    </source>
</reference>
<keyword evidence="1" id="KW-0732">Signal</keyword>
<gene>
    <name evidence="2" type="ORF">CCUR1050_LOCUS32701</name>
    <name evidence="3" type="ORF">CCUR1050_LOCUS32702</name>
</gene>
<dbReference type="EMBL" id="HBEZ01059546">
    <property type="protein sequence ID" value="CAD8662503.1"/>
    <property type="molecule type" value="Transcribed_RNA"/>
</dbReference>
<accession>A0A6T8EPR1</accession>
<evidence type="ECO:0000313" key="2">
    <source>
        <dbReference type="EMBL" id="CAD8662503.1"/>
    </source>
</evidence>
<evidence type="ECO:0000256" key="1">
    <source>
        <dbReference type="SAM" id="SignalP"/>
    </source>
</evidence>
<evidence type="ECO:0000313" key="3">
    <source>
        <dbReference type="EMBL" id="CAD8662505.1"/>
    </source>
</evidence>